<reference evidence="3" key="3">
    <citation type="journal article" date="2011" name="Nat. Genet.">
        <title>The Arabidopsis lyrata genome sequence and the basis of rapid genome size change.</title>
        <authorList>
            <person name="Hu T.T."/>
            <person name="Pattyn P."/>
            <person name="Bakker E.G."/>
            <person name="Cao J."/>
            <person name="Cheng J.-F."/>
            <person name="Clark R.M."/>
            <person name="Fahlgren N."/>
            <person name="Fawcett J.A."/>
            <person name="Grimwood J."/>
            <person name="Gundlach H."/>
            <person name="Haberer G."/>
            <person name="Hollister J.D."/>
            <person name="Ossowski S."/>
            <person name="Ottilar R.P."/>
            <person name="Salamov A.A."/>
            <person name="Schneeberger K."/>
            <person name="Spannagl M."/>
            <person name="Wang X."/>
            <person name="Yang L."/>
            <person name="Nasrallah M.E."/>
            <person name="Bergelson J."/>
            <person name="Carrington J.C."/>
            <person name="Gaut B.S."/>
            <person name="Schmutz J."/>
            <person name="Mayer K.F.X."/>
            <person name="Van de Peer Y."/>
            <person name="Grigoriev I.V."/>
            <person name="Nordborg M."/>
            <person name="Weigel D."/>
            <person name="Guo Y.-L."/>
        </authorList>
    </citation>
    <scope>NUCLEOTIDE SEQUENCE [LARGE SCALE GENOMIC DNA]</scope>
    <source>
        <strain evidence="3">cv. MN47</strain>
    </source>
</reference>
<reference evidence="2" key="1">
    <citation type="submission" date="2009-11" db="EMBL/GenBank/DDBJ databases">
        <authorList>
            <consortium name="US DOE Joint Genome Institute (JGI-PGF)"/>
            <person name="Ottilar R."/>
            <person name="Schmutz J."/>
            <person name="Salamov A."/>
            <person name="Cheng J.F."/>
            <person name="Lucas S."/>
            <person name="Pitluck S."/>
            <person name="Gundlach H."/>
            <person name="Guo Y."/>
            <person name="Haberer G."/>
            <person name="Nasrallah J."/>
            <person name="Mayer K.F.X."/>
            <person name="van de Peer Y."/>
            <person name="Weigel D."/>
            <person name="Grigoriev I.V."/>
        </authorList>
    </citation>
    <scope>NUCLEOTIDE SEQUENCE</scope>
</reference>
<dbReference type="STRING" id="81972.D7M9T2"/>
<dbReference type="GO" id="GO:0009451">
    <property type="term" value="P:RNA modification"/>
    <property type="evidence" value="ECO:0007669"/>
    <property type="project" value="InterPro"/>
</dbReference>
<dbReference type="AlphaFoldDB" id="D7M9T2"/>
<dbReference type="Gene3D" id="1.25.40.10">
    <property type="entry name" value="Tetratricopeptide repeat domain"/>
    <property type="match status" value="2"/>
</dbReference>
<evidence type="ECO:0008006" key="4">
    <source>
        <dbReference type="Google" id="ProtNLM"/>
    </source>
</evidence>
<protein>
    <recommendedName>
        <fullName evidence="4">Pentatricopeptide repeat-containing protein</fullName>
    </recommendedName>
</protein>
<evidence type="ECO:0000313" key="3">
    <source>
        <dbReference type="Proteomes" id="UP000008694"/>
    </source>
</evidence>
<dbReference type="Gramene" id="scaffold_702828.1">
    <property type="protein sequence ID" value="scaffold_702828.1"/>
    <property type="gene ID" value="scaffold_702828.1"/>
</dbReference>
<name>D7M9T2_ARALL</name>
<dbReference type="PANTHER" id="PTHR24015">
    <property type="entry name" value="OS07G0578800 PROTEIN-RELATED"/>
    <property type="match status" value="1"/>
</dbReference>
<dbReference type="EMBL" id="GL348719">
    <property type="protein sequence ID" value="EFH46410.1"/>
    <property type="molecule type" value="Genomic_DNA"/>
</dbReference>
<gene>
    <name evidence="2" type="ORF">ARALYDRAFT_915085</name>
    <name evidence="1" type="ORF">ARALYDRAFT_915086</name>
</gene>
<keyword evidence="3" id="KW-1185">Reference proteome</keyword>
<sequence>MTTNLLRSKSSIGNLLRHRAYASSDVDHCTRDLMYAAAAKFVNLLKQRISMVESKTGSDVTLTAADIHGSIVKHGLKTDSLMCNLLRLYAASGYPTQAKRVFFECYFSGYAGLGVWNTYIATLGLLGDGHEAIRVYANMPKQLTKTPATYWNILVACSHSGETEFAHYILGKIFKGLWEEPYIEHLGTYIDALARKNQLKKAALEVRSMIVYAPNREIINSVLSRCVEHRDTETAKKFSEYLEMKGVEYRVQKTTYNKLAEAGVVWKKNVKIIRQRVKGQSWW</sequence>
<dbReference type="PANTHER" id="PTHR24015:SF548">
    <property type="entry name" value="OS08G0340900 PROTEIN"/>
    <property type="match status" value="1"/>
</dbReference>
<dbReference type="eggNOG" id="KOG4197">
    <property type="taxonomic scope" value="Eukaryota"/>
</dbReference>
<dbReference type="GO" id="GO:0003723">
    <property type="term" value="F:RNA binding"/>
    <property type="evidence" value="ECO:0007669"/>
    <property type="project" value="InterPro"/>
</dbReference>
<dbReference type="Gramene" id="scaffold_702827.1">
    <property type="protein sequence ID" value="scaffold_702827.1"/>
    <property type="gene ID" value="scaffold_702827.1"/>
</dbReference>
<evidence type="ECO:0000313" key="2">
    <source>
        <dbReference type="EMBL" id="EFH46410.1"/>
    </source>
</evidence>
<dbReference type="InterPro" id="IPR046960">
    <property type="entry name" value="PPR_At4g14850-like_plant"/>
</dbReference>
<dbReference type="HOGENOM" id="CLU_984641_0_0_1"/>
<dbReference type="EMBL" id="GL348719">
    <property type="protein sequence ID" value="EFH44381.1"/>
    <property type="molecule type" value="Genomic_DNA"/>
</dbReference>
<proteinExistence type="predicted"/>
<dbReference type="InterPro" id="IPR011990">
    <property type="entry name" value="TPR-like_helical_dom_sf"/>
</dbReference>
<reference evidence="2" key="2">
    <citation type="submission" date="2010-06" db="EMBL/GenBank/DDBJ databases">
        <title>The basis of rapid genome size change in Arabidopsis.</title>
        <authorList>
            <person name="Bakker E."/>
            <person name="Bergelson J."/>
            <person name="Cheng J.F."/>
            <person name="Clark R.M."/>
            <person name="Fawcett J."/>
            <person name="Gaut B."/>
            <person name="Grigoriev I."/>
            <person name="Gundlach H."/>
            <person name="Guo Y."/>
            <person name="Haberer G."/>
            <person name="Hollister J."/>
            <person name="Hu T.T."/>
            <person name="Mayer K.F.X."/>
            <person name="Nasrallah J."/>
            <person name="Nordborg M."/>
            <person name="Otillar R."/>
            <person name="Pattyn P."/>
            <person name="Schmutz J."/>
            <person name="Spannagl M."/>
            <person name="van de Peer Y."/>
            <person name="Wang X."/>
            <person name="Weigel D."/>
            <person name="Yang L."/>
        </authorList>
    </citation>
    <scope>NUCLEOTIDE SEQUENCE</scope>
</reference>
<organism evidence="3">
    <name type="scientific">Arabidopsis lyrata subsp. lyrata</name>
    <name type="common">Lyre-leaved rock-cress</name>
    <dbReference type="NCBI Taxonomy" id="81972"/>
    <lineage>
        <taxon>Eukaryota</taxon>
        <taxon>Viridiplantae</taxon>
        <taxon>Streptophyta</taxon>
        <taxon>Embryophyta</taxon>
        <taxon>Tracheophyta</taxon>
        <taxon>Spermatophyta</taxon>
        <taxon>Magnoliopsida</taxon>
        <taxon>eudicotyledons</taxon>
        <taxon>Gunneridae</taxon>
        <taxon>Pentapetalae</taxon>
        <taxon>rosids</taxon>
        <taxon>malvids</taxon>
        <taxon>Brassicales</taxon>
        <taxon>Brassicaceae</taxon>
        <taxon>Camelineae</taxon>
        <taxon>Arabidopsis</taxon>
    </lineage>
</organism>
<accession>D7M9T2</accession>
<dbReference type="Proteomes" id="UP000008694">
    <property type="component" value="Unassembled WGS sequence"/>
</dbReference>
<evidence type="ECO:0000313" key="1">
    <source>
        <dbReference type="EMBL" id="EFH44381.1"/>
    </source>
</evidence>